<comment type="caution">
    <text evidence="3">The sequence shown here is derived from an EMBL/GenBank/DDBJ whole genome shotgun (WGS) entry which is preliminary data.</text>
</comment>
<keyword evidence="2" id="KW-1133">Transmembrane helix</keyword>
<feature type="transmembrane region" description="Helical" evidence="2">
    <location>
        <begin position="91"/>
        <end position="113"/>
    </location>
</feature>
<feature type="transmembrane region" description="Helical" evidence="2">
    <location>
        <begin position="48"/>
        <end position="71"/>
    </location>
</feature>
<keyword evidence="2" id="KW-0472">Membrane</keyword>
<evidence type="ECO:0000256" key="1">
    <source>
        <dbReference type="SAM" id="MobiDB-lite"/>
    </source>
</evidence>
<gene>
    <name evidence="3" type="ORF">RM555_00600</name>
</gene>
<dbReference type="RefSeq" id="WP_311409902.1">
    <property type="nucleotide sequence ID" value="NZ_JAVRFL010000001.1"/>
</dbReference>
<name>A0ABU2WPB9_9ACTN</name>
<evidence type="ECO:0000313" key="3">
    <source>
        <dbReference type="EMBL" id="MDT0527484.1"/>
    </source>
</evidence>
<feature type="transmembrane region" description="Helical" evidence="2">
    <location>
        <begin position="165"/>
        <end position="186"/>
    </location>
</feature>
<feature type="region of interest" description="Disordered" evidence="1">
    <location>
        <begin position="196"/>
        <end position="258"/>
    </location>
</feature>
<dbReference type="EMBL" id="JAVRFL010000001">
    <property type="protein sequence ID" value="MDT0527484.1"/>
    <property type="molecule type" value="Genomic_DNA"/>
</dbReference>
<feature type="transmembrane region" description="Helical" evidence="2">
    <location>
        <begin position="125"/>
        <end position="145"/>
    </location>
</feature>
<reference evidence="3" key="1">
    <citation type="submission" date="2023-09" db="EMBL/GenBank/DDBJ databases">
        <title>30 novel species of actinomycetes from the DSMZ collection.</title>
        <authorList>
            <person name="Nouioui I."/>
        </authorList>
    </citation>
    <scope>NUCLEOTIDE SEQUENCE</scope>
    <source>
        <strain evidence="3">DSM 115977</strain>
    </source>
</reference>
<accession>A0ABU2WPB9</accession>
<evidence type="ECO:0000313" key="4">
    <source>
        <dbReference type="Proteomes" id="UP001180973"/>
    </source>
</evidence>
<organism evidence="3 4">
    <name type="scientific">Micromonospora reichwaldensis</name>
    <dbReference type="NCBI Taxonomy" id="3075516"/>
    <lineage>
        <taxon>Bacteria</taxon>
        <taxon>Bacillati</taxon>
        <taxon>Actinomycetota</taxon>
        <taxon>Actinomycetes</taxon>
        <taxon>Micromonosporales</taxon>
        <taxon>Micromonosporaceae</taxon>
        <taxon>Micromonospora</taxon>
    </lineage>
</organism>
<protein>
    <submittedName>
        <fullName evidence="3">Uncharacterized protein</fullName>
    </submittedName>
</protein>
<dbReference type="Proteomes" id="UP001180973">
    <property type="component" value="Unassembled WGS sequence"/>
</dbReference>
<sequence length="258" mass="25835">MSQSSPIPRQEHRSDGAAVLEWGTAQPDGPGRFGRAFSGLGRDPRLPVLLAALGAVAALASMLGEWQVMTIPNGGPQGNTPLRVPGGVSDVGGFGVGYLVGLFALVCAVVLALRGTPAVRPNARLAGLAVAGALLGLLVAATASLDEAAQRVFFYSTDDGFQVEYGRGLVTAFLACALFAAALKLAPAGAARIAGKSDGGTEAEDGTGAGAGADGGAGAEPVGWRRRRSRDLADDGPPAPADLTVGPAAPFARPELAD</sequence>
<keyword evidence="4" id="KW-1185">Reference proteome</keyword>
<feature type="region of interest" description="Disordered" evidence="1">
    <location>
        <begin position="1"/>
        <end position="27"/>
    </location>
</feature>
<evidence type="ECO:0000256" key="2">
    <source>
        <dbReference type="SAM" id="Phobius"/>
    </source>
</evidence>
<keyword evidence="2" id="KW-0812">Transmembrane</keyword>
<feature type="compositionally biased region" description="Gly residues" evidence="1">
    <location>
        <begin position="207"/>
        <end position="218"/>
    </location>
</feature>
<proteinExistence type="predicted"/>